<evidence type="ECO:0000313" key="2">
    <source>
        <dbReference type="EMBL" id="MBP1926028.1"/>
    </source>
</evidence>
<dbReference type="EMBL" id="JAGGKS010000005">
    <property type="protein sequence ID" value="MBP1926028.1"/>
    <property type="molecule type" value="Genomic_DNA"/>
</dbReference>
<dbReference type="PANTHER" id="PTHR11614">
    <property type="entry name" value="PHOSPHOLIPASE-RELATED"/>
    <property type="match status" value="1"/>
</dbReference>
<dbReference type="RefSeq" id="WP_209511766.1">
    <property type="nucleotide sequence ID" value="NZ_JAGGKS010000005.1"/>
</dbReference>
<dbReference type="GO" id="GO:0016787">
    <property type="term" value="F:hydrolase activity"/>
    <property type="evidence" value="ECO:0007669"/>
    <property type="project" value="UniProtKB-KW"/>
</dbReference>
<keyword evidence="3" id="KW-1185">Reference proteome</keyword>
<name>A0ABS4GEA5_9FIRM</name>
<gene>
    <name evidence="2" type="ORF">J2Z76_001892</name>
</gene>
<keyword evidence="2" id="KW-0378">Hydrolase</keyword>
<sequence>MANKVEFYYDSADLITKIHAIKWVPDGEIKCILQIAHGMLEHIERYDEFANAMADLGIVVSGNDHLGHGSSLINEECRGFFSEGDGNKVVIDDMNKLNTILKEEYPNASYFILGHSMGSFLVRQYITIYNSGINGAIIVGTGHQPYALLKTGLIITKLIATFKGWRYRSKFVNNLAIGNNNKKFQPSRTNVDWLSRDKKIVDEYIKDKKIKFIFTLNSYYNMFKGMLTLYDDNNLKKMLKDLPIILLSGDQDPVGNFGKDIVILYDKYKKLGIKDVSYILYKEDRHEILNELDREKVYKDIGDWILHHM</sequence>
<protein>
    <submittedName>
        <fullName evidence="2">Alpha-beta hydrolase superfamily lysophospholipase</fullName>
    </submittedName>
</protein>
<dbReference type="Pfam" id="PF12146">
    <property type="entry name" value="Hydrolase_4"/>
    <property type="match status" value="1"/>
</dbReference>
<comment type="caution">
    <text evidence="2">The sequence shown here is derived from an EMBL/GenBank/DDBJ whole genome shotgun (WGS) entry which is preliminary data.</text>
</comment>
<feature type="domain" description="Serine aminopeptidase S33" evidence="1">
    <location>
        <begin position="28"/>
        <end position="293"/>
    </location>
</feature>
<proteinExistence type="predicted"/>
<dbReference type="InterPro" id="IPR022742">
    <property type="entry name" value="Hydrolase_4"/>
</dbReference>
<dbReference type="Gene3D" id="3.40.50.1820">
    <property type="entry name" value="alpha/beta hydrolase"/>
    <property type="match status" value="1"/>
</dbReference>
<dbReference type="InterPro" id="IPR051044">
    <property type="entry name" value="MAG_DAG_Lipase"/>
</dbReference>
<organism evidence="2 3">
    <name type="scientific">Sedimentibacter acidaminivorans</name>
    <dbReference type="NCBI Taxonomy" id="913099"/>
    <lineage>
        <taxon>Bacteria</taxon>
        <taxon>Bacillati</taxon>
        <taxon>Bacillota</taxon>
        <taxon>Tissierellia</taxon>
        <taxon>Sedimentibacter</taxon>
    </lineage>
</organism>
<dbReference type="InterPro" id="IPR029058">
    <property type="entry name" value="AB_hydrolase_fold"/>
</dbReference>
<reference evidence="2 3" key="1">
    <citation type="submission" date="2021-03" db="EMBL/GenBank/DDBJ databases">
        <title>Genomic Encyclopedia of Type Strains, Phase IV (KMG-IV): sequencing the most valuable type-strain genomes for metagenomic binning, comparative biology and taxonomic classification.</title>
        <authorList>
            <person name="Goeker M."/>
        </authorList>
    </citation>
    <scope>NUCLEOTIDE SEQUENCE [LARGE SCALE GENOMIC DNA]</scope>
    <source>
        <strain evidence="2 3">DSM 24004</strain>
    </source>
</reference>
<accession>A0ABS4GEA5</accession>
<dbReference type="SUPFAM" id="SSF53474">
    <property type="entry name" value="alpha/beta-Hydrolases"/>
    <property type="match status" value="1"/>
</dbReference>
<evidence type="ECO:0000259" key="1">
    <source>
        <dbReference type="Pfam" id="PF12146"/>
    </source>
</evidence>
<dbReference type="Proteomes" id="UP001519342">
    <property type="component" value="Unassembled WGS sequence"/>
</dbReference>
<evidence type="ECO:0000313" key="3">
    <source>
        <dbReference type="Proteomes" id="UP001519342"/>
    </source>
</evidence>